<evidence type="ECO:0000313" key="2">
    <source>
        <dbReference type="EMBL" id="GAA4328118.1"/>
    </source>
</evidence>
<keyword evidence="1" id="KW-1133">Transmembrane helix</keyword>
<evidence type="ECO:0000256" key="1">
    <source>
        <dbReference type="SAM" id="Phobius"/>
    </source>
</evidence>
<comment type="caution">
    <text evidence="2">The sequence shown here is derived from an EMBL/GenBank/DDBJ whole genome shotgun (WGS) entry which is preliminary data.</text>
</comment>
<evidence type="ECO:0000313" key="3">
    <source>
        <dbReference type="Proteomes" id="UP001500582"/>
    </source>
</evidence>
<dbReference type="RefSeq" id="WP_345212135.1">
    <property type="nucleotide sequence ID" value="NZ_BAABFT010000008.1"/>
</dbReference>
<dbReference type="Proteomes" id="UP001500582">
    <property type="component" value="Unassembled WGS sequence"/>
</dbReference>
<evidence type="ECO:0008006" key="4">
    <source>
        <dbReference type="Google" id="ProtNLM"/>
    </source>
</evidence>
<name>A0ABP8GQG3_9SPHI</name>
<protein>
    <recommendedName>
        <fullName evidence="4">Redox-active disulfide protein 2</fullName>
    </recommendedName>
</protein>
<proteinExistence type="predicted"/>
<keyword evidence="1" id="KW-0472">Membrane</keyword>
<dbReference type="EMBL" id="BAABFT010000008">
    <property type="protein sequence ID" value="GAA4328118.1"/>
    <property type="molecule type" value="Genomic_DNA"/>
</dbReference>
<keyword evidence="1" id="KW-0812">Transmembrane</keyword>
<reference evidence="3" key="1">
    <citation type="journal article" date="2019" name="Int. J. Syst. Evol. Microbiol.">
        <title>The Global Catalogue of Microorganisms (GCM) 10K type strain sequencing project: providing services to taxonomists for standard genome sequencing and annotation.</title>
        <authorList>
            <consortium name="The Broad Institute Genomics Platform"/>
            <consortium name="The Broad Institute Genome Sequencing Center for Infectious Disease"/>
            <person name="Wu L."/>
            <person name="Ma J."/>
        </authorList>
    </citation>
    <scope>NUCLEOTIDE SEQUENCE [LARGE SCALE GENOMIC DNA]</scope>
    <source>
        <strain evidence="3">JCM 17705</strain>
    </source>
</reference>
<keyword evidence="3" id="KW-1185">Reference proteome</keyword>
<organism evidence="2 3">
    <name type="scientific">Mucilaginibacter gynuensis</name>
    <dbReference type="NCBI Taxonomy" id="1302236"/>
    <lineage>
        <taxon>Bacteria</taxon>
        <taxon>Pseudomonadati</taxon>
        <taxon>Bacteroidota</taxon>
        <taxon>Sphingobacteriia</taxon>
        <taxon>Sphingobacteriales</taxon>
        <taxon>Sphingobacteriaceae</taxon>
        <taxon>Mucilaginibacter</taxon>
    </lineage>
</organism>
<feature type="transmembrane region" description="Helical" evidence="1">
    <location>
        <begin position="21"/>
        <end position="42"/>
    </location>
</feature>
<sequence>MEQLSALSLTELTARRTKLKSILITSITLAVVLLFVYAYLYFFKSKNISIGSLVPLMVLPITWLPIFNSLKSINGEISSRKQDVAANN</sequence>
<gene>
    <name evidence="2" type="ORF">GCM10023149_31980</name>
</gene>
<feature type="transmembrane region" description="Helical" evidence="1">
    <location>
        <begin position="48"/>
        <end position="70"/>
    </location>
</feature>
<accession>A0ABP8GQG3</accession>